<dbReference type="SUPFAM" id="SSF53850">
    <property type="entry name" value="Periplasmic binding protein-like II"/>
    <property type="match status" value="1"/>
</dbReference>
<evidence type="ECO:0000256" key="1">
    <source>
        <dbReference type="ARBA" id="ARBA00006987"/>
    </source>
</evidence>
<dbReference type="Gene3D" id="3.40.190.10">
    <property type="entry name" value="Periplasmic binding protein-like II"/>
    <property type="match status" value="1"/>
</dbReference>
<dbReference type="InterPro" id="IPR042100">
    <property type="entry name" value="Bug_dom1"/>
</dbReference>
<dbReference type="RefSeq" id="WP_371435091.1">
    <property type="nucleotide sequence ID" value="NZ_JBHSRS010000084.1"/>
</dbReference>
<evidence type="ECO:0000313" key="4">
    <source>
        <dbReference type="Proteomes" id="UP001596270"/>
    </source>
</evidence>
<feature type="signal peptide" evidence="2">
    <location>
        <begin position="1"/>
        <end position="23"/>
    </location>
</feature>
<proteinExistence type="inferred from homology"/>
<gene>
    <name evidence="3" type="ORF">ACFQND_25480</name>
</gene>
<dbReference type="CDD" id="cd07012">
    <property type="entry name" value="PBP2_Bug_TTT"/>
    <property type="match status" value="1"/>
</dbReference>
<comment type="similarity">
    <text evidence="1">Belongs to the UPF0065 (bug) family.</text>
</comment>
<evidence type="ECO:0000313" key="3">
    <source>
        <dbReference type="EMBL" id="MFC6284591.1"/>
    </source>
</evidence>
<feature type="chain" id="PRO_5047343568" evidence="2">
    <location>
        <begin position="24"/>
        <end position="324"/>
    </location>
</feature>
<organism evidence="3 4">
    <name type="scientific">Polaromonas aquatica</name>
    <dbReference type="NCBI Taxonomy" id="332657"/>
    <lineage>
        <taxon>Bacteria</taxon>
        <taxon>Pseudomonadati</taxon>
        <taxon>Pseudomonadota</taxon>
        <taxon>Betaproteobacteria</taxon>
        <taxon>Burkholderiales</taxon>
        <taxon>Comamonadaceae</taxon>
        <taxon>Polaromonas</taxon>
    </lineage>
</organism>
<dbReference type="EMBL" id="JBHSRS010000084">
    <property type="protein sequence ID" value="MFC6284591.1"/>
    <property type="molecule type" value="Genomic_DNA"/>
</dbReference>
<dbReference type="InterPro" id="IPR005064">
    <property type="entry name" value="BUG"/>
</dbReference>
<dbReference type="PANTHER" id="PTHR42928">
    <property type="entry name" value="TRICARBOXYLATE-BINDING PROTEIN"/>
    <property type="match status" value="1"/>
</dbReference>
<name>A0ABW1U3T6_9BURK</name>
<dbReference type="PIRSF" id="PIRSF017082">
    <property type="entry name" value="YflP"/>
    <property type="match status" value="1"/>
</dbReference>
<protein>
    <submittedName>
        <fullName evidence="3">Bug family tripartite tricarboxylate transporter substrate binding protein</fullName>
    </submittedName>
</protein>
<comment type="caution">
    <text evidence="3">The sequence shown here is derived from an EMBL/GenBank/DDBJ whole genome shotgun (WGS) entry which is preliminary data.</text>
</comment>
<dbReference type="Gene3D" id="3.40.190.150">
    <property type="entry name" value="Bordetella uptake gene, domain 1"/>
    <property type="match status" value="1"/>
</dbReference>
<dbReference type="Pfam" id="PF03401">
    <property type="entry name" value="TctC"/>
    <property type="match status" value="1"/>
</dbReference>
<sequence length="324" mass="34255">MKKAVAILLAACVGLGFLPVVNAQSYPSKPVTLIVATGPGGGFDLVARRLEKALSKNLGQSVVVVNRPGSGSLVGTLAALNAPADGYTLLMGGLSNIVFNGSMYKKRPYDPMADFVGIGIVAQTPYVMLARKDLPESDLAGVRKYARANPGKLNIANAGSGTGQQVLAAAFLKETGADIVQVPYQAAQAVYTDLLGGRVDLFVDSLPSARRFIESQQVHALFTTGARRDALFPNLPTARESGLPGSEMTSWFGLFASAKTPSDVLARLHKALEASLKDEELRSQLEAGGFQPVPYVPAAETAKYVASEYQKWTQVIRSAGITLD</sequence>
<dbReference type="PANTHER" id="PTHR42928:SF5">
    <property type="entry name" value="BLR1237 PROTEIN"/>
    <property type="match status" value="1"/>
</dbReference>
<reference evidence="4" key="1">
    <citation type="journal article" date="2019" name="Int. J. Syst. Evol. Microbiol.">
        <title>The Global Catalogue of Microorganisms (GCM) 10K type strain sequencing project: providing services to taxonomists for standard genome sequencing and annotation.</title>
        <authorList>
            <consortium name="The Broad Institute Genomics Platform"/>
            <consortium name="The Broad Institute Genome Sequencing Center for Infectious Disease"/>
            <person name="Wu L."/>
            <person name="Ma J."/>
        </authorList>
    </citation>
    <scope>NUCLEOTIDE SEQUENCE [LARGE SCALE GENOMIC DNA]</scope>
    <source>
        <strain evidence="4">CCUG 39402</strain>
    </source>
</reference>
<keyword evidence="2" id="KW-0732">Signal</keyword>
<evidence type="ECO:0000256" key="2">
    <source>
        <dbReference type="SAM" id="SignalP"/>
    </source>
</evidence>
<accession>A0ABW1U3T6</accession>
<dbReference type="Proteomes" id="UP001596270">
    <property type="component" value="Unassembled WGS sequence"/>
</dbReference>
<keyword evidence="4" id="KW-1185">Reference proteome</keyword>